<feature type="transmembrane region" description="Helical" evidence="1">
    <location>
        <begin position="81"/>
        <end position="99"/>
    </location>
</feature>
<organism evidence="3 4">
    <name type="scientific">Mycolicibacterium poriferae</name>
    <dbReference type="NCBI Taxonomy" id="39694"/>
    <lineage>
        <taxon>Bacteria</taxon>
        <taxon>Bacillati</taxon>
        <taxon>Actinomycetota</taxon>
        <taxon>Actinomycetes</taxon>
        <taxon>Mycobacteriales</taxon>
        <taxon>Mycobacteriaceae</taxon>
        <taxon>Mycolicibacterium</taxon>
    </lineage>
</organism>
<dbReference type="GO" id="GO:0052621">
    <property type="term" value="F:diguanylate cyclase activity"/>
    <property type="evidence" value="ECO:0007669"/>
    <property type="project" value="TreeGrafter"/>
</dbReference>
<dbReference type="InterPro" id="IPR043128">
    <property type="entry name" value="Rev_trsase/Diguanyl_cyclase"/>
</dbReference>
<dbReference type="InterPro" id="IPR000160">
    <property type="entry name" value="GGDEF_dom"/>
</dbReference>
<feature type="transmembrane region" description="Helical" evidence="1">
    <location>
        <begin position="105"/>
        <end position="122"/>
    </location>
</feature>
<keyword evidence="1" id="KW-1133">Transmembrane helix</keyword>
<feature type="domain" description="GGDEF" evidence="2">
    <location>
        <begin position="218"/>
        <end position="353"/>
    </location>
</feature>
<evidence type="ECO:0000313" key="3">
    <source>
        <dbReference type="EMBL" id="BBX50105.1"/>
    </source>
</evidence>
<reference evidence="3 4" key="1">
    <citation type="journal article" date="2019" name="Emerg. Microbes Infect.">
        <title>Comprehensive subspecies identification of 175 nontuberculous mycobacteria species based on 7547 genomic profiles.</title>
        <authorList>
            <person name="Matsumoto Y."/>
            <person name="Kinjo T."/>
            <person name="Motooka D."/>
            <person name="Nabeya D."/>
            <person name="Jung N."/>
            <person name="Uechi K."/>
            <person name="Horii T."/>
            <person name="Iida T."/>
            <person name="Fujita J."/>
            <person name="Nakamura S."/>
        </authorList>
    </citation>
    <scope>NUCLEOTIDE SEQUENCE [LARGE SCALE GENOMIC DNA]</scope>
    <source>
        <strain evidence="3 4">JCM 12603</strain>
    </source>
</reference>
<dbReference type="NCBIfam" id="TIGR00254">
    <property type="entry name" value="GGDEF"/>
    <property type="match status" value="1"/>
</dbReference>
<dbReference type="Pfam" id="PF00990">
    <property type="entry name" value="GGDEF"/>
    <property type="match status" value="1"/>
</dbReference>
<dbReference type="InterPro" id="IPR050469">
    <property type="entry name" value="Diguanylate_Cyclase"/>
</dbReference>
<dbReference type="PANTHER" id="PTHR45138">
    <property type="entry name" value="REGULATORY COMPONENTS OF SENSORY TRANSDUCTION SYSTEM"/>
    <property type="match status" value="1"/>
</dbReference>
<proteinExistence type="predicted"/>
<name>A0A6N4V5D9_9MYCO</name>
<dbReference type="GO" id="GO:1902201">
    <property type="term" value="P:negative regulation of bacterial-type flagellum-dependent cell motility"/>
    <property type="evidence" value="ECO:0007669"/>
    <property type="project" value="TreeGrafter"/>
</dbReference>
<dbReference type="SMART" id="SM00267">
    <property type="entry name" value="GGDEF"/>
    <property type="match status" value="1"/>
</dbReference>
<accession>A0A6N4V5D9</accession>
<dbReference type="GO" id="GO:0005886">
    <property type="term" value="C:plasma membrane"/>
    <property type="evidence" value="ECO:0007669"/>
    <property type="project" value="TreeGrafter"/>
</dbReference>
<keyword evidence="4" id="KW-1185">Reference proteome</keyword>
<dbReference type="Gene3D" id="3.30.70.270">
    <property type="match status" value="1"/>
</dbReference>
<dbReference type="PANTHER" id="PTHR45138:SF9">
    <property type="entry name" value="DIGUANYLATE CYCLASE DGCM-RELATED"/>
    <property type="match status" value="1"/>
</dbReference>
<feature type="transmembrane region" description="Helical" evidence="1">
    <location>
        <begin position="156"/>
        <end position="179"/>
    </location>
</feature>
<keyword evidence="1" id="KW-0812">Transmembrane</keyword>
<evidence type="ECO:0000259" key="2">
    <source>
        <dbReference type="PROSITE" id="PS50887"/>
    </source>
</evidence>
<feature type="transmembrane region" description="Helical" evidence="1">
    <location>
        <begin position="129"/>
        <end position="150"/>
    </location>
</feature>
<gene>
    <name evidence="3" type="ORF">MPOR_11310</name>
</gene>
<dbReference type="InterPro" id="IPR029787">
    <property type="entry name" value="Nucleotide_cyclase"/>
</dbReference>
<dbReference type="CDD" id="cd01949">
    <property type="entry name" value="GGDEF"/>
    <property type="match status" value="1"/>
</dbReference>
<sequence>MKQFRRWWRQPDRHDWLSEYLASRRLLSVFRVSMAVILAVLAVATALVSISPAGRQGGALVVAVGFAGLAVFYAVRWPSRVQSAVFSIAGSVGIAVVAATTAEPQAGLLTCWAFVGLAAYVASFHNPRLLVLNVGVALGTLVACAVRVGVSGDVPLAVATMLLAGGGLMTVPVGGQILVRLLWNDAVSTDPLTGLANRRGFRRSAHVLISEAARTGAASFSVVMIDLDGFKRINDTQGHAVGDRVIVEVATRIREVVGSSGLAARVGGEEFLVAQATPPREVEMLARRLCSAIAASPWGITASLGIAGATVSGAVDGATADIRTLVEAVIANADMAMYEAKRAGGNQIRQSAAAA</sequence>
<keyword evidence="1" id="KW-0472">Membrane</keyword>
<dbReference type="KEGG" id="mpof:MPOR_11310"/>
<protein>
    <recommendedName>
        <fullName evidence="2">GGDEF domain-containing protein</fullName>
    </recommendedName>
</protein>
<dbReference type="EMBL" id="AP022570">
    <property type="protein sequence ID" value="BBX50105.1"/>
    <property type="molecule type" value="Genomic_DNA"/>
</dbReference>
<evidence type="ECO:0000313" key="4">
    <source>
        <dbReference type="Proteomes" id="UP000466785"/>
    </source>
</evidence>
<dbReference type="AlphaFoldDB" id="A0A6N4V5D9"/>
<feature type="transmembrane region" description="Helical" evidence="1">
    <location>
        <begin position="56"/>
        <end position="74"/>
    </location>
</feature>
<dbReference type="PROSITE" id="PS50887">
    <property type="entry name" value="GGDEF"/>
    <property type="match status" value="1"/>
</dbReference>
<dbReference type="SUPFAM" id="SSF55073">
    <property type="entry name" value="Nucleotide cyclase"/>
    <property type="match status" value="1"/>
</dbReference>
<dbReference type="GO" id="GO:0043709">
    <property type="term" value="P:cell adhesion involved in single-species biofilm formation"/>
    <property type="evidence" value="ECO:0007669"/>
    <property type="project" value="TreeGrafter"/>
</dbReference>
<evidence type="ECO:0000256" key="1">
    <source>
        <dbReference type="SAM" id="Phobius"/>
    </source>
</evidence>
<feature type="transmembrane region" description="Helical" evidence="1">
    <location>
        <begin position="29"/>
        <end position="50"/>
    </location>
</feature>
<dbReference type="Proteomes" id="UP000466785">
    <property type="component" value="Chromosome"/>
</dbReference>